<feature type="domain" description="NmrA-like" evidence="1">
    <location>
        <begin position="2"/>
        <end position="248"/>
    </location>
</feature>
<accession>A0A401YTA4</accession>
<dbReference type="Proteomes" id="UP000286931">
    <property type="component" value="Unassembled WGS sequence"/>
</dbReference>
<evidence type="ECO:0000259" key="1">
    <source>
        <dbReference type="Pfam" id="PF05368"/>
    </source>
</evidence>
<dbReference type="PANTHER" id="PTHR43162">
    <property type="match status" value="1"/>
</dbReference>
<dbReference type="InterPro" id="IPR008030">
    <property type="entry name" value="NmrA-like"/>
</dbReference>
<dbReference type="SUPFAM" id="SSF51735">
    <property type="entry name" value="NAD(P)-binding Rossmann-fold domains"/>
    <property type="match status" value="1"/>
</dbReference>
<dbReference type="Gene3D" id="3.90.25.10">
    <property type="entry name" value="UDP-galactose 4-epimerase, domain 1"/>
    <property type="match status" value="1"/>
</dbReference>
<comment type="caution">
    <text evidence="2">The sequence shown here is derived from an EMBL/GenBank/DDBJ whole genome shotgun (WGS) entry which is preliminary data.</text>
</comment>
<keyword evidence="3" id="KW-1185">Reference proteome</keyword>
<protein>
    <submittedName>
        <fullName evidence="2">Nucleotide-diphosphate-sugar epimerase</fullName>
    </submittedName>
</protein>
<dbReference type="CDD" id="cd05269">
    <property type="entry name" value="TMR_SDR_a"/>
    <property type="match status" value="1"/>
</dbReference>
<evidence type="ECO:0000313" key="2">
    <source>
        <dbReference type="EMBL" id="GCD97824.1"/>
    </source>
</evidence>
<dbReference type="OrthoDB" id="116343at2"/>
<dbReference type="EMBL" id="BIFH01000025">
    <property type="protein sequence ID" value="GCD97824.1"/>
    <property type="molecule type" value="Genomic_DNA"/>
</dbReference>
<name>A0A401YTA4_9ACTN</name>
<dbReference type="InterPro" id="IPR051604">
    <property type="entry name" value="Ergot_Alk_Oxidoreductase"/>
</dbReference>
<dbReference type="RefSeq" id="WP_126639774.1">
    <property type="nucleotide sequence ID" value="NZ_BIFH01000025.1"/>
</dbReference>
<sequence>MILVTGATGSIGRHLVRRLDELGAPFRALVRDADQGRALGCPYAVGDFDDPDSIAAAVVGIDRVLLNGAGAVPTPDGRPQPMVAQQKTVIDAAGRAGVRRIVKVSVWHAHRGGRLAQGAHWEIERHLEASGVEWSLLHPSGFMQNFLTGAGTFDDNGSLIAPAVDAPVSYIDCHDIAASAAVLLTEPRGAGETFVLTGPEALTMREVADHLEGSLGRPVGVVALGAEDMAARLEAQGVPRRFADDVAHLWADVGTGSMAATTPAVEHLTGREPRTFVAFLAANRNALR</sequence>
<reference evidence="2 3" key="1">
    <citation type="submission" date="2018-12" db="EMBL/GenBank/DDBJ databases">
        <title>Draft genome sequence of Embleya hyalina NBRC 13850T.</title>
        <authorList>
            <person name="Komaki H."/>
            <person name="Hosoyama A."/>
            <person name="Kimura A."/>
            <person name="Ichikawa N."/>
            <person name="Tamura T."/>
        </authorList>
    </citation>
    <scope>NUCLEOTIDE SEQUENCE [LARGE SCALE GENOMIC DNA]</scope>
    <source>
        <strain evidence="2 3">NBRC 13850</strain>
    </source>
</reference>
<dbReference type="InterPro" id="IPR036291">
    <property type="entry name" value="NAD(P)-bd_dom_sf"/>
</dbReference>
<organism evidence="2 3">
    <name type="scientific">Embleya hyalina</name>
    <dbReference type="NCBI Taxonomy" id="516124"/>
    <lineage>
        <taxon>Bacteria</taxon>
        <taxon>Bacillati</taxon>
        <taxon>Actinomycetota</taxon>
        <taxon>Actinomycetes</taxon>
        <taxon>Kitasatosporales</taxon>
        <taxon>Streptomycetaceae</taxon>
        <taxon>Embleya</taxon>
    </lineage>
</organism>
<gene>
    <name evidence="2" type="ORF">EHYA_05521</name>
</gene>
<evidence type="ECO:0000313" key="3">
    <source>
        <dbReference type="Proteomes" id="UP000286931"/>
    </source>
</evidence>
<dbReference type="PANTHER" id="PTHR43162:SF1">
    <property type="entry name" value="PRESTALK A DIFFERENTIATION PROTEIN A"/>
    <property type="match status" value="1"/>
</dbReference>
<dbReference type="Pfam" id="PF05368">
    <property type="entry name" value="NmrA"/>
    <property type="match status" value="1"/>
</dbReference>
<dbReference type="Gene3D" id="3.40.50.720">
    <property type="entry name" value="NAD(P)-binding Rossmann-like Domain"/>
    <property type="match status" value="1"/>
</dbReference>
<dbReference type="AlphaFoldDB" id="A0A401YTA4"/>
<proteinExistence type="predicted"/>